<reference evidence="3" key="1">
    <citation type="submission" date="2021-07" db="EMBL/GenBank/DDBJ databases">
        <authorList>
            <person name="Catto M.A."/>
            <person name="Jacobson A."/>
            <person name="Kennedy G."/>
            <person name="Labadie P."/>
            <person name="Hunt B.G."/>
            <person name="Srinivasan R."/>
        </authorList>
    </citation>
    <scope>NUCLEOTIDE SEQUENCE</scope>
    <source>
        <strain evidence="3">PL_HMW_Pooled</strain>
        <tissue evidence="3">Head</tissue>
    </source>
</reference>
<keyword evidence="4" id="KW-1185">Reference proteome</keyword>
<accession>A0AAE1GVB1</accession>
<dbReference type="InterPro" id="IPR012337">
    <property type="entry name" value="RNaseH-like_sf"/>
</dbReference>
<feature type="domain" description="HAT C-terminal dimerisation" evidence="2">
    <location>
        <begin position="75"/>
        <end position="154"/>
    </location>
</feature>
<dbReference type="EMBL" id="JAHWGI010000137">
    <property type="protein sequence ID" value="KAK3910015.1"/>
    <property type="molecule type" value="Genomic_DNA"/>
</dbReference>
<dbReference type="Proteomes" id="UP001219518">
    <property type="component" value="Unassembled WGS sequence"/>
</dbReference>
<protein>
    <submittedName>
        <fullName evidence="3">AC9 transposase</fullName>
    </submittedName>
</protein>
<dbReference type="Pfam" id="PF05699">
    <property type="entry name" value="Dimer_Tnp_hAT"/>
    <property type="match status" value="1"/>
</dbReference>
<evidence type="ECO:0000259" key="2">
    <source>
        <dbReference type="Pfam" id="PF05699"/>
    </source>
</evidence>
<proteinExistence type="predicted"/>
<dbReference type="SUPFAM" id="SSF53098">
    <property type="entry name" value="Ribonuclease H-like"/>
    <property type="match status" value="1"/>
</dbReference>
<feature type="region of interest" description="Disordered" evidence="1">
    <location>
        <begin position="20"/>
        <end position="49"/>
    </location>
</feature>
<evidence type="ECO:0000256" key="1">
    <source>
        <dbReference type="SAM" id="MobiDB-lite"/>
    </source>
</evidence>
<feature type="compositionally biased region" description="Acidic residues" evidence="1">
    <location>
        <begin position="38"/>
        <end position="49"/>
    </location>
</feature>
<sequence>MGKSYLKKLWARIQQKTRATENNVEVITNEDTSSPDTPDPDTPESEDEVSAMIKARDIDRVSGQNSSDRDIGVSLESYYRSTPLLDRKKSVLKYWEENKVIMPVLYQLALIVHAIPATQVSVERLFSALKFILIPLRLKLSSQMIDDLLIIFNNSILMKEDVLAMISSLEPELGIL</sequence>
<dbReference type="GO" id="GO:0046983">
    <property type="term" value="F:protein dimerization activity"/>
    <property type="evidence" value="ECO:0007669"/>
    <property type="project" value="InterPro"/>
</dbReference>
<dbReference type="AlphaFoldDB" id="A0AAE1GVB1"/>
<reference evidence="3" key="2">
    <citation type="journal article" date="2023" name="BMC Genomics">
        <title>Pest status, molecular evolution, and epigenetic factors derived from the genome assembly of Frankliniella fusca, a thysanopteran phytovirus vector.</title>
        <authorList>
            <person name="Catto M.A."/>
            <person name="Labadie P.E."/>
            <person name="Jacobson A.L."/>
            <person name="Kennedy G.G."/>
            <person name="Srinivasan R."/>
            <person name="Hunt B.G."/>
        </authorList>
    </citation>
    <scope>NUCLEOTIDE SEQUENCE</scope>
    <source>
        <strain evidence="3">PL_HMW_Pooled</strain>
    </source>
</reference>
<evidence type="ECO:0000313" key="4">
    <source>
        <dbReference type="Proteomes" id="UP001219518"/>
    </source>
</evidence>
<name>A0AAE1GVB1_9NEOP</name>
<dbReference type="InterPro" id="IPR008906">
    <property type="entry name" value="HATC_C_dom"/>
</dbReference>
<evidence type="ECO:0000313" key="3">
    <source>
        <dbReference type="EMBL" id="KAK3910015.1"/>
    </source>
</evidence>
<organism evidence="3 4">
    <name type="scientific">Frankliniella fusca</name>
    <dbReference type="NCBI Taxonomy" id="407009"/>
    <lineage>
        <taxon>Eukaryota</taxon>
        <taxon>Metazoa</taxon>
        <taxon>Ecdysozoa</taxon>
        <taxon>Arthropoda</taxon>
        <taxon>Hexapoda</taxon>
        <taxon>Insecta</taxon>
        <taxon>Pterygota</taxon>
        <taxon>Neoptera</taxon>
        <taxon>Paraneoptera</taxon>
        <taxon>Thysanoptera</taxon>
        <taxon>Terebrantia</taxon>
        <taxon>Thripoidea</taxon>
        <taxon>Thripidae</taxon>
        <taxon>Frankliniella</taxon>
    </lineage>
</organism>
<comment type="caution">
    <text evidence="3">The sequence shown here is derived from an EMBL/GenBank/DDBJ whole genome shotgun (WGS) entry which is preliminary data.</text>
</comment>
<gene>
    <name evidence="3" type="ORF">KUF71_020024</name>
</gene>